<keyword evidence="3" id="KW-1185">Reference proteome</keyword>
<sequence length="310" mass="34040">MAAKTSTSFSSCFTFLKEALILPMQNPKLFIPVFLLLALPIFLVLAANVVFEQPLSMEIAQLAIKLQNTDPSSAEYRRILEEVKRDVAQLVVIAIAVTLVTLVLGFVNRCVAPFAASSTYSGDRYSLPELVRKVMKGNLKGPLITIAMVSVLQVTSMVLLGKLLYSAMQQHSKMQGVLFIIGFLAFLYFNVVGMVSVAVSVANTECRGIRALRRAWRLMMRVRRKEGLVLAVVVCLLPVALEPLNLIAVAYTKKNMALGLCLLVMYALLSGAEQLFYIAAATVYYFQATDSKDEAMAYAYAKIPTGEANC</sequence>
<dbReference type="PANTHER" id="PTHR34483:SF7">
    <property type="entry name" value="TRANSMEMBRANE PROTEIN"/>
    <property type="match status" value="1"/>
</dbReference>
<feature type="transmembrane region" description="Helical" evidence="1">
    <location>
        <begin position="143"/>
        <end position="165"/>
    </location>
</feature>
<evidence type="ECO:0000313" key="2">
    <source>
        <dbReference type="EMBL" id="KAF0929560.1"/>
    </source>
</evidence>
<protein>
    <submittedName>
        <fullName evidence="2">Uncharacterized protein</fullName>
    </submittedName>
</protein>
<reference evidence="2 3" key="1">
    <citation type="submission" date="2019-11" db="EMBL/GenBank/DDBJ databases">
        <title>Whole genome sequence of Oryza granulata.</title>
        <authorList>
            <person name="Li W."/>
        </authorList>
    </citation>
    <scope>NUCLEOTIDE SEQUENCE [LARGE SCALE GENOMIC DNA]</scope>
    <source>
        <strain evidence="3">cv. Menghai</strain>
        <tissue evidence="2">Leaf</tissue>
    </source>
</reference>
<keyword evidence="1" id="KW-0472">Membrane</keyword>
<accession>A0A6G1EY35</accession>
<keyword evidence="1" id="KW-1133">Transmembrane helix</keyword>
<name>A0A6G1EY35_9ORYZ</name>
<dbReference type="PANTHER" id="PTHR34483">
    <property type="entry name" value="OS09G0129800 PROTEIN"/>
    <property type="match status" value="1"/>
</dbReference>
<gene>
    <name evidence="2" type="ORF">E2562_022384</name>
</gene>
<comment type="caution">
    <text evidence="2">The sequence shown here is derived from an EMBL/GenBank/DDBJ whole genome shotgun (WGS) entry which is preliminary data.</text>
</comment>
<evidence type="ECO:0000313" key="3">
    <source>
        <dbReference type="Proteomes" id="UP000479710"/>
    </source>
</evidence>
<feature type="transmembrane region" description="Helical" evidence="1">
    <location>
        <begin position="87"/>
        <end position="107"/>
    </location>
</feature>
<evidence type="ECO:0000256" key="1">
    <source>
        <dbReference type="SAM" id="Phobius"/>
    </source>
</evidence>
<dbReference type="OrthoDB" id="644125at2759"/>
<feature type="transmembrane region" description="Helical" evidence="1">
    <location>
        <begin position="177"/>
        <end position="206"/>
    </location>
</feature>
<keyword evidence="1" id="KW-0812">Transmembrane</keyword>
<dbReference type="Proteomes" id="UP000479710">
    <property type="component" value="Unassembled WGS sequence"/>
</dbReference>
<dbReference type="AlphaFoldDB" id="A0A6G1EY35"/>
<feature type="transmembrane region" description="Helical" evidence="1">
    <location>
        <begin position="257"/>
        <end position="286"/>
    </location>
</feature>
<feature type="transmembrane region" description="Helical" evidence="1">
    <location>
        <begin position="29"/>
        <end position="51"/>
    </location>
</feature>
<organism evidence="2 3">
    <name type="scientific">Oryza meyeriana var. granulata</name>
    <dbReference type="NCBI Taxonomy" id="110450"/>
    <lineage>
        <taxon>Eukaryota</taxon>
        <taxon>Viridiplantae</taxon>
        <taxon>Streptophyta</taxon>
        <taxon>Embryophyta</taxon>
        <taxon>Tracheophyta</taxon>
        <taxon>Spermatophyta</taxon>
        <taxon>Magnoliopsida</taxon>
        <taxon>Liliopsida</taxon>
        <taxon>Poales</taxon>
        <taxon>Poaceae</taxon>
        <taxon>BOP clade</taxon>
        <taxon>Oryzoideae</taxon>
        <taxon>Oryzeae</taxon>
        <taxon>Oryzinae</taxon>
        <taxon>Oryza</taxon>
        <taxon>Oryza meyeriana</taxon>
    </lineage>
</organism>
<dbReference type="EMBL" id="SPHZ02000002">
    <property type="protein sequence ID" value="KAF0929560.1"/>
    <property type="molecule type" value="Genomic_DNA"/>
</dbReference>
<proteinExistence type="predicted"/>
<feature type="transmembrane region" description="Helical" evidence="1">
    <location>
        <begin position="227"/>
        <end position="251"/>
    </location>
</feature>